<dbReference type="Gene3D" id="1.20.1310.10">
    <property type="entry name" value="Cullin Repeats"/>
    <property type="match status" value="1"/>
</dbReference>
<dbReference type="Pfam" id="PF08672">
    <property type="entry name" value="ANAPC2"/>
    <property type="match status" value="1"/>
</dbReference>
<dbReference type="Gene3D" id="3.30.230.130">
    <property type="entry name" value="Cullin, Chain C, Domain 2"/>
    <property type="match status" value="1"/>
</dbReference>
<dbReference type="GO" id="GO:0007091">
    <property type="term" value="P:metaphase/anaphase transition of mitotic cell cycle"/>
    <property type="evidence" value="ECO:0007669"/>
    <property type="project" value="TreeGrafter"/>
</dbReference>
<reference evidence="7" key="2">
    <citation type="submission" date="2024-06" db="UniProtKB">
        <authorList>
            <consortium name="EnsemblMetazoa"/>
        </authorList>
    </citation>
    <scope>IDENTIFICATION</scope>
</reference>
<dbReference type="InterPro" id="IPR016158">
    <property type="entry name" value="Cullin_homology"/>
</dbReference>
<keyword evidence="3" id="KW-0498">Mitosis</keyword>
<evidence type="ECO:0000256" key="5">
    <source>
        <dbReference type="PROSITE-ProRule" id="PRU00330"/>
    </source>
</evidence>
<dbReference type="PROSITE" id="PS50069">
    <property type="entry name" value="CULLIN_2"/>
    <property type="match status" value="1"/>
</dbReference>
<dbReference type="InterPro" id="IPR014786">
    <property type="entry name" value="ANAPC2_C"/>
</dbReference>
<dbReference type="GO" id="GO:0051301">
    <property type="term" value="P:cell division"/>
    <property type="evidence" value="ECO:0007669"/>
    <property type="project" value="UniProtKB-KW"/>
</dbReference>
<evidence type="ECO:0000313" key="8">
    <source>
        <dbReference type="Proteomes" id="UP000007879"/>
    </source>
</evidence>
<dbReference type="InterPro" id="IPR036317">
    <property type="entry name" value="Cullin_homology_sf"/>
</dbReference>
<dbReference type="SMART" id="SM00182">
    <property type="entry name" value="CULLIN"/>
    <property type="match status" value="1"/>
</dbReference>
<dbReference type="KEGG" id="aqu:100640028"/>
<dbReference type="Gene3D" id="1.10.10.10">
    <property type="entry name" value="Winged helix-like DNA-binding domain superfamily/Winged helix DNA-binding domain"/>
    <property type="match status" value="1"/>
</dbReference>
<dbReference type="RefSeq" id="XP_019849780.1">
    <property type="nucleotide sequence ID" value="XM_019994221.1"/>
</dbReference>
<dbReference type="GO" id="GO:0005680">
    <property type="term" value="C:anaphase-promoting complex"/>
    <property type="evidence" value="ECO:0007669"/>
    <property type="project" value="TreeGrafter"/>
</dbReference>
<dbReference type="InterPro" id="IPR036388">
    <property type="entry name" value="WH-like_DNA-bd_sf"/>
</dbReference>
<dbReference type="AlphaFoldDB" id="A0AAN0IYD4"/>
<dbReference type="PANTHER" id="PTHR45957">
    <property type="entry name" value="ANAPHASE-PROMOTING COMPLEX SUBUNIT 2"/>
    <property type="match status" value="1"/>
</dbReference>
<dbReference type="GO" id="GO:0006511">
    <property type="term" value="P:ubiquitin-dependent protein catabolic process"/>
    <property type="evidence" value="ECO:0007669"/>
    <property type="project" value="InterPro"/>
</dbReference>
<feature type="domain" description="Cullin family profile" evidence="6">
    <location>
        <begin position="33"/>
        <end position="235"/>
    </location>
</feature>
<name>A0AAN0IYD4_AMPQE</name>
<dbReference type="InterPro" id="IPR059120">
    <property type="entry name" value="Cullin-like_AB"/>
</dbReference>
<dbReference type="GeneID" id="100640028"/>
<dbReference type="SUPFAM" id="SSF46785">
    <property type="entry name" value="Winged helix' DNA-binding domain"/>
    <property type="match status" value="1"/>
</dbReference>
<sequence>MKGLYPLQIITDSDNRLLSYELHTVTCISIFSLLVHIYGGQDLFVNEYRTLLSDRLLLSLDYDVTRELRNLELLKLRFGESNLHYCEVMIKDITDSRRVNGLINNKLSIKKQQQGDGDDHENDVIINSFILSHIFWPSFRIETMKLPAFIQKKLDDYNKSFQEIKGMRELKWCHDLGQVQLELEVNDQILNFQVSPSRASVIWQFQNKSVWSVEDLSTELESTPSVIRRHLLYWAGQGVLCEEKEGEVFKIFEKEGMDDTYHEGGVFEEESAMSSMKSQKENDLEVVWSYVTAMLTNLGPMSLDKIHNMLSMFMLSGPGGGGGAGQSSCTVAELKACLDKKVKGQELMCTGGVYQLCKNN</sequence>
<evidence type="ECO:0000259" key="6">
    <source>
        <dbReference type="PROSITE" id="PS50069"/>
    </source>
</evidence>
<dbReference type="InterPro" id="IPR044554">
    <property type="entry name" value="ANAPC2"/>
</dbReference>
<dbReference type="Pfam" id="PF26557">
    <property type="entry name" value="Cullin_AB"/>
    <property type="match status" value="1"/>
</dbReference>
<dbReference type="SMART" id="SM01013">
    <property type="entry name" value="APC2"/>
    <property type="match status" value="1"/>
</dbReference>
<organism evidence="7 8">
    <name type="scientific">Amphimedon queenslandica</name>
    <name type="common">Sponge</name>
    <dbReference type="NCBI Taxonomy" id="400682"/>
    <lineage>
        <taxon>Eukaryota</taxon>
        <taxon>Metazoa</taxon>
        <taxon>Porifera</taxon>
        <taxon>Demospongiae</taxon>
        <taxon>Heteroscleromorpha</taxon>
        <taxon>Haplosclerida</taxon>
        <taxon>Niphatidae</taxon>
        <taxon>Amphimedon</taxon>
    </lineage>
</organism>
<dbReference type="Proteomes" id="UP000007879">
    <property type="component" value="Unassembled WGS sequence"/>
</dbReference>
<evidence type="ECO:0000256" key="3">
    <source>
        <dbReference type="ARBA" id="ARBA00022776"/>
    </source>
</evidence>
<dbReference type="PANTHER" id="PTHR45957:SF1">
    <property type="entry name" value="ANAPHASE-PROMOTING COMPLEX SUBUNIT 2"/>
    <property type="match status" value="1"/>
</dbReference>
<dbReference type="GO" id="GO:0070979">
    <property type="term" value="P:protein K11-linked ubiquitination"/>
    <property type="evidence" value="ECO:0007669"/>
    <property type="project" value="TreeGrafter"/>
</dbReference>
<protein>
    <recommendedName>
        <fullName evidence="1">Anaphase-promoting complex subunit 2</fullName>
    </recommendedName>
</protein>
<accession>A0AAN0IYD4</accession>
<dbReference type="EnsemblMetazoa" id="XM_019994221.1">
    <property type="protein sequence ID" value="XP_019849780.1"/>
    <property type="gene ID" value="LOC100640028"/>
</dbReference>
<dbReference type="GO" id="GO:0031625">
    <property type="term" value="F:ubiquitin protein ligase binding"/>
    <property type="evidence" value="ECO:0007669"/>
    <property type="project" value="InterPro"/>
</dbReference>
<evidence type="ECO:0000256" key="2">
    <source>
        <dbReference type="ARBA" id="ARBA00022618"/>
    </source>
</evidence>
<evidence type="ECO:0000256" key="4">
    <source>
        <dbReference type="ARBA" id="ARBA00023306"/>
    </source>
</evidence>
<reference evidence="8" key="1">
    <citation type="journal article" date="2010" name="Nature">
        <title>The Amphimedon queenslandica genome and the evolution of animal complexity.</title>
        <authorList>
            <person name="Srivastava M."/>
            <person name="Simakov O."/>
            <person name="Chapman J."/>
            <person name="Fahey B."/>
            <person name="Gauthier M.E."/>
            <person name="Mitros T."/>
            <person name="Richards G.S."/>
            <person name="Conaco C."/>
            <person name="Dacre M."/>
            <person name="Hellsten U."/>
            <person name="Larroux C."/>
            <person name="Putnam N.H."/>
            <person name="Stanke M."/>
            <person name="Adamska M."/>
            <person name="Darling A."/>
            <person name="Degnan S.M."/>
            <person name="Oakley T.H."/>
            <person name="Plachetzki D.C."/>
            <person name="Zhai Y."/>
            <person name="Adamski M."/>
            <person name="Calcino A."/>
            <person name="Cummins S.F."/>
            <person name="Goodstein D.M."/>
            <person name="Harris C."/>
            <person name="Jackson D.J."/>
            <person name="Leys S.P."/>
            <person name="Shu S."/>
            <person name="Woodcroft B.J."/>
            <person name="Vervoort M."/>
            <person name="Kosik K.S."/>
            <person name="Manning G."/>
            <person name="Degnan B.M."/>
            <person name="Rokhsar D.S."/>
        </authorList>
    </citation>
    <scope>NUCLEOTIDE SEQUENCE [LARGE SCALE GENOMIC DNA]</scope>
</reference>
<dbReference type="SUPFAM" id="SSF75632">
    <property type="entry name" value="Cullin homology domain"/>
    <property type="match status" value="1"/>
</dbReference>
<dbReference type="InterPro" id="IPR036390">
    <property type="entry name" value="WH_DNA-bd_sf"/>
</dbReference>
<keyword evidence="4" id="KW-0131">Cell cycle</keyword>
<comment type="similarity">
    <text evidence="5">Belongs to the cullin family.</text>
</comment>
<keyword evidence="2" id="KW-0132">Cell division</keyword>
<evidence type="ECO:0000313" key="7">
    <source>
        <dbReference type="EnsemblMetazoa" id="XP_019849780.1"/>
    </source>
</evidence>
<keyword evidence="8" id="KW-1185">Reference proteome</keyword>
<evidence type="ECO:0000256" key="1">
    <source>
        <dbReference type="ARBA" id="ARBA00016068"/>
    </source>
</evidence>
<proteinExistence type="inferred from homology"/>